<reference evidence="3 4" key="1">
    <citation type="journal article" date="2021" name="Nat. Commun.">
        <title>Genetic determinants of endophytism in the Arabidopsis root mycobiome.</title>
        <authorList>
            <person name="Mesny F."/>
            <person name="Miyauchi S."/>
            <person name="Thiergart T."/>
            <person name="Pickel B."/>
            <person name="Atanasova L."/>
            <person name="Karlsson M."/>
            <person name="Huettel B."/>
            <person name="Barry K.W."/>
            <person name="Haridas S."/>
            <person name="Chen C."/>
            <person name="Bauer D."/>
            <person name="Andreopoulos W."/>
            <person name="Pangilinan J."/>
            <person name="LaButti K."/>
            <person name="Riley R."/>
            <person name="Lipzen A."/>
            <person name="Clum A."/>
            <person name="Drula E."/>
            <person name="Henrissat B."/>
            <person name="Kohler A."/>
            <person name="Grigoriev I.V."/>
            <person name="Martin F.M."/>
            <person name="Hacquard S."/>
        </authorList>
    </citation>
    <scope>NUCLEOTIDE SEQUENCE [LARGE SCALE GENOMIC DNA]</scope>
    <source>
        <strain evidence="3 4">MPI-CAGE-CH-0241</strain>
    </source>
</reference>
<dbReference type="AlphaFoldDB" id="A0A9P8W2W5"/>
<dbReference type="InterPro" id="IPR056884">
    <property type="entry name" value="NPHP3-like_N"/>
</dbReference>
<dbReference type="InterPro" id="IPR027417">
    <property type="entry name" value="P-loop_NTPase"/>
</dbReference>
<dbReference type="OrthoDB" id="443402at2759"/>
<dbReference type="Gene3D" id="3.40.50.300">
    <property type="entry name" value="P-loop containing nucleotide triphosphate hydrolases"/>
    <property type="match status" value="1"/>
</dbReference>
<evidence type="ECO:0000256" key="1">
    <source>
        <dbReference type="ARBA" id="ARBA00022737"/>
    </source>
</evidence>
<dbReference type="Pfam" id="PF24883">
    <property type="entry name" value="NPHP3_N"/>
    <property type="match status" value="1"/>
</dbReference>
<keyword evidence="4" id="KW-1185">Reference proteome</keyword>
<name>A0A9P8W2W5_9HYPO</name>
<dbReference type="PANTHER" id="PTHR10039">
    <property type="entry name" value="AMELOGENIN"/>
    <property type="match status" value="1"/>
</dbReference>
<dbReference type="Proteomes" id="UP000777438">
    <property type="component" value="Unassembled WGS sequence"/>
</dbReference>
<dbReference type="EMBL" id="JAGPYM010000014">
    <property type="protein sequence ID" value="KAH6887704.1"/>
    <property type="molecule type" value="Genomic_DNA"/>
</dbReference>
<comment type="caution">
    <text evidence="3">The sequence shown here is derived from an EMBL/GenBank/DDBJ whole genome shotgun (WGS) entry which is preliminary data.</text>
</comment>
<organism evidence="3 4">
    <name type="scientific">Thelonectria olida</name>
    <dbReference type="NCBI Taxonomy" id="1576542"/>
    <lineage>
        <taxon>Eukaryota</taxon>
        <taxon>Fungi</taxon>
        <taxon>Dikarya</taxon>
        <taxon>Ascomycota</taxon>
        <taxon>Pezizomycotina</taxon>
        <taxon>Sordariomycetes</taxon>
        <taxon>Hypocreomycetidae</taxon>
        <taxon>Hypocreales</taxon>
        <taxon>Nectriaceae</taxon>
        <taxon>Thelonectria</taxon>
    </lineage>
</organism>
<sequence>MRKGDVEAKLSGVLKDLSQLTLEQPIGLDTISIKLDGFAGSISQLQRDMKVTNSYQDTLRSILFERLKYRCDRIPAAYSKTFDWAFEDENGTFWIRGKAGSGKSILMKFLCNESRTSGNLQTWAGRGQKLVIAKYFFWNPGSSLQKSREGLLRSLLFDVLCQCPEHIAEVERRMIRRRGEIHDDDEFWTWEMAWATFNEVVSEAKTTKICLFIDGLDEFEGDGENLLETVRVLSSYATVKLCFEPTLNRYAYKNITCHILDPSAQPS</sequence>
<feature type="domain" description="Nephrocystin 3-like N-terminal" evidence="2">
    <location>
        <begin position="83"/>
        <end position="238"/>
    </location>
</feature>
<accession>A0A9P8W2W5</accession>
<gene>
    <name evidence="3" type="ORF">B0T10DRAFT_562914</name>
</gene>
<proteinExistence type="predicted"/>
<keyword evidence="1" id="KW-0677">Repeat</keyword>
<evidence type="ECO:0000313" key="3">
    <source>
        <dbReference type="EMBL" id="KAH6887704.1"/>
    </source>
</evidence>
<evidence type="ECO:0000313" key="4">
    <source>
        <dbReference type="Proteomes" id="UP000777438"/>
    </source>
</evidence>
<evidence type="ECO:0000259" key="2">
    <source>
        <dbReference type="Pfam" id="PF24883"/>
    </source>
</evidence>
<protein>
    <recommendedName>
        <fullName evidence="2">Nephrocystin 3-like N-terminal domain-containing protein</fullName>
    </recommendedName>
</protein>
<dbReference type="PANTHER" id="PTHR10039:SF5">
    <property type="entry name" value="NACHT DOMAIN-CONTAINING PROTEIN"/>
    <property type="match status" value="1"/>
</dbReference>